<dbReference type="PANTHER" id="PTHR47370">
    <property type="entry name" value="ACYL-COA N-ACYLTRANSFERASES (NAT) SUPERFAMILY PROTEIN"/>
    <property type="match status" value="1"/>
</dbReference>
<dbReference type="OrthoDB" id="1735852at2759"/>
<gene>
    <name evidence="1" type="ORF">Taro_044259</name>
</gene>
<keyword evidence="2" id="KW-1185">Reference proteome</keyword>
<proteinExistence type="predicted"/>
<evidence type="ECO:0000313" key="2">
    <source>
        <dbReference type="Proteomes" id="UP000652761"/>
    </source>
</evidence>
<evidence type="ECO:0000313" key="1">
    <source>
        <dbReference type="EMBL" id="MQM11351.1"/>
    </source>
</evidence>
<dbReference type="InterPro" id="IPR052810">
    <property type="entry name" value="Plant_NAT"/>
</dbReference>
<sequence length="70" mass="7967">MAPPVELIIRCFSRRKDTARVEELERRCEAAPAGKATVVLQVDTMGDPLCRVRNSSMHRMLVAPFLNYSY</sequence>
<organism evidence="1 2">
    <name type="scientific">Colocasia esculenta</name>
    <name type="common">Wild taro</name>
    <name type="synonym">Arum esculentum</name>
    <dbReference type="NCBI Taxonomy" id="4460"/>
    <lineage>
        <taxon>Eukaryota</taxon>
        <taxon>Viridiplantae</taxon>
        <taxon>Streptophyta</taxon>
        <taxon>Embryophyta</taxon>
        <taxon>Tracheophyta</taxon>
        <taxon>Spermatophyta</taxon>
        <taxon>Magnoliopsida</taxon>
        <taxon>Liliopsida</taxon>
        <taxon>Araceae</taxon>
        <taxon>Aroideae</taxon>
        <taxon>Colocasieae</taxon>
        <taxon>Colocasia</taxon>
    </lineage>
</organism>
<protein>
    <submittedName>
        <fullName evidence="1">Uncharacterized protein</fullName>
    </submittedName>
</protein>
<dbReference type="AlphaFoldDB" id="A0A843X0F9"/>
<dbReference type="Proteomes" id="UP000652761">
    <property type="component" value="Unassembled WGS sequence"/>
</dbReference>
<dbReference type="PANTHER" id="PTHR47370:SF1">
    <property type="entry name" value="ACYL-COA N-ACYLTRANSFERASES (NAT) SUPERFAMILY PROTEIN"/>
    <property type="match status" value="1"/>
</dbReference>
<accession>A0A843X0F9</accession>
<reference evidence="1" key="1">
    <citation type="submission" date="2017-07" db="EMBL/GenBank/DDBJ databases">
        <title>Taro Niue Genome Assembly and Annotation.</title>
        <authorList>
            <person name="Atibalentja N."/>
            <person name="Keating K."/>
            <person name="Fields C.J."/>
        </authorList>
    </citation>
    <scope>NUCLEOTIDE SEQUENCE</scope>
    <source>
        <strain evidence="1">Niue_2</strain>
        <tissue evidence="1">Leaf</tissue>
    </source>
</reference>
<name>A0A843X0F9_COLES</name>
<dbReference type="EMBL" id="NMUH01004951">
    <property type="protein sequence ID" value="MQM11351.1"/>
    <property type="molecule type" value="Genomic_DNA"/>
</dbReference>
<comment type="caution">
    <text evidence="1">The sequence shown here is derived from an EMBL/GenBank/DDBJ whole genome shotgun (WGS) entry which is preliminary data.</text>
</comment>